<dbReference type="Proteomes" id="UP000318538">
    <property type="component" value="Chromosome"/>
</dbReference>
<evidence type="ECO:0000313" key="2">
    <source>
        <dbReference type="Proteomes" id="UP000318538"/>
    </source>
</evidence>
<protein>
    <submittedName>
        <fullName evidence="1">Uncharacterized protein</fullName>
    </submittedName>
</protein>
<accession>A0A517N9W4</accession>
<dbReference type="KEGG" id="rlc:K227x_23140"/>
<reference evidence="1 2" key="1">
    <citation type="submission" date="2019-02" db="EMBL/GenBank/DDBJ databases">
        <title>Deep-cultivation of Planctomycetes and their phenomic and genomic characterization uncovers novel biology.</title>
        <authorList>
            <person name="Wiegand S."/>
            <person name="Jogler M."/>
            <person name="Boedeker C."/>
            <person name="Pinto D."/>
            <person name="Vollmers J."/>
            <person name="Rivas-Marin E."/>
            <person name="Kohn T."/>
            <person name="Peeters S.H."/>
            <person name="Heuer A."/>
            <person name="Rast P."/>
            <person name="Oberbeckmann S."/>
            <person name="Bunk B."/>
            <person name="Jeske O."/>
            <person name="Meyerdierks A."/>
            <person name="Storesund J.E."/>
            <person name="Kallscheuer N."/>
            <person name="Luecker S."/>
            <person name="Lage O.M."/>
            <person name="Pohl T."/>
            <person name="Merkel B.J."/>
            <person name="Hornburger P."/>
            <person name="Mueller R.-W."/>
            <person name="Bruemmer F."/>
            <person name="Labrenz M."/>
            <person name="Spormann A.M."/>
            <person name="Op den Camp H."/>
            <person name="Overmann J."/>
            <person name="Amann R."/>
            <person name="Jetten M.S.M."/>
            <person name="Mascher T."/>
            <person name="Medema M.H."/>
            <person name="Devos D.P."/>
            <person name="Kaster A.-K."/>
            <person name="Ovreas L."/>
            <person name="Rohde M."/>
            <person name="Galperin M.Y."/>
            <person name="Jogler C."/>
        </authorList>
    </citation>
    <scope>NUCLEOTIDE SEQUENCE [LARGE SCALE GENOMIC DNA]</scope>
    <source>
        <strain evidence="1 2">K22_7</strain>
    </source>
</reference>
<name>A0A517N9W4_9BACT</name>
<dbReference type="AlphaFoldDB" id="A0A517N9W4"/>
<proteinExistence type="predicted"/>
<sequence>MTEITGGTKPAGSIGRKFATTFILCRSIETVQSGPRFCLGNAFSRNRVVPITASIGDPLGFHPNGRAFWTLDGLPQRCIPPRGEWARGPMRHPVKR</sequence>
<evidence type="ECO:0000313" key="1">
    <source>
        <dbReference type="EMBL" id="QDT03929.1"/>
    </source>
</evidence>
<dbReference type="EMBL" id="CP036525">
    <property type="protein sequence ID" value="QDT03929.1"/>
    <property type="molecule type" value="Genomic_DNA"/>
</dbReference>
<keyword evidence="2" id="KW-1185">Reference proteome</keyword>
<gene>
    <name evidence="1" type="ORF">K227x_23140</name>
</gene>
<organism evidence="1 2">
    <name type="scientific">Rubripirellula lacrimiformis</name>
    <dbReference type="NCBI Taxonomy" id="1930273"/>
    <lineage>
        <taxon>Bacteria</taxon>
        <taxon>Pseudomonadati</taxon>
        <taxon>Planctomycetota</taxon>
        <taxon>Planctomycetia</taxon>
        <taxon>Pirellulales</taxon>
        <taxon>Pirellulaceae</taxon>
        <taxon>Rubripirellula</taxon>
    </lineage>
</organism>